<name>A0A8S5RN11_9VIRU</name>
<protein>
    <submittedName>
        <fullName evidence="1">Uncharacterized protein</fullName>
    </submittedName>
</protein>
<organism evidence="1">
    <name type="scientific">virus sp. ctEfN2</name>
    <dbReference type="NCBI Taxonomy" id="2825810"/>
    <lineage>
        <taxon>Viruses</taxon>
    </lineage>
</organism>
<dbReference type="EMBL" id="BK059123">
    <property type="protein sequence ID" value="DAE32469.1"/>
    <property type="molecule type" value="Genomic_DNA"/>
</dbReference>
<reference evidence="1" key="1">
    <citation type="journal article" date="2021" name="Proc. Natl. Acad. Sci. U.S.A.">
        <title>A Catalog of Tens of Thousands of Viruses from Human Metagenomes Reveals Hidden Associations with Chronic Diseases.</title>
        <authorList>
            <person name="Tisza M.J."/>
            <person name="Buck C.B."/>
        </authorList>
    </citation>
    <scope>NUCLEOTIDE SEQUENCE</scope>
    <source>
        <strain evidence="1">CtEfN2</strain>
    </source>
</reference>
<evidence type="ECO:0000313" key="1">
    <source>
        <dbReference type="EMBL" id="DAE32469.1"/>
    </source>
</evidence>
<accession>A0A8S5RN11</accession>
<proteinExistence type="predicted"/>
<sequence length="29" mass="3280">MNRKDGDPFISRMQGYASEPCGSFFIVIL</sequence>